<dbReference type="Proteomes" id="UP000023772">
    <property type="component" value="Chromosome"/>
</dbReference>
<feature type="compositionally biased region" description="Low complexity" evidence="1">
    <location>
        <begin position="73"/>
        <end position="86"/>
    </location>
</feature>
<accession>X5DL41</accession>
<feature type="compositionally biased region" description="Polar residues" evidence="1">
    <location>
        <begin position="87"/>
        <end position="136"/>
    </location>
</feature>
<dbReference type="EMBL" id="FOHT01000018">
    <property type="protein sequence ID" value="SET61851.1"/>
    <property type="molecule type" value="Genomic_DNA"/>
</dbReference>
<evidence type="ECO:0000256" key="1">
    <source>
        <dbReference type="SAM" id="MobiDB-lite"/>
    </source>
</evidence>
<reference evidence="3 5" key="1">
    <citation type="submission" date="2014-03" db="EMBL/GenBank/DDBJ databases">
        <title>Complete genome sequence of a deeply braunched marine Bacteroidia bacterium Draconibacterium orientale type strain FH5T.</title>
        <authorList>
            <person name="Li X."/>
            <person name="Wang X."/>
            <person name="Xie Z."/>
            <person name="Du Z."/>
            <person name="Chen G."/>
        </authorList>
    </citation>
    <scope>NUCLEOTIDE SEQUENCE [LARGE SCALE GENOMIC DNA]</scope>
    <source>
        <strain evidence="3 5">FH5</strain>
    </source>
</reference>
<sequence length="380" mass="45382">MKATTLKLFATIITLAAITLLTTVPAQAQRRGGERGTEKREAPKRSSRSEVKTKSASKNYRQSAPTRSDKSVRSSSKTTTNRNSATVRSSNNKYNDSRSANRNVQRKSSSDNNYKSQKSTARSSDNVYRQSQPQRTDQARSREANRQPSRVYTNTKNSSPAVANGRGTSRKSVSEARKYYNVDRNDKRFTPTNSYRGSSRQWSSRNRPKTMNYNHRDRKYYSNYNYYKNNHWDRRWEHYRWNHNSWRDYYGGYHPYSYRYHKYYYYNNHYGHVIRKFVYRPTVFVHNHNRYCCYDGHFFRYHAGIGYVLVNLPFGFSFERLPYGYEQVHINGYLYFRVGNLFFESSALGFSLVHYPDRYYAYNDDYYNQGYVDDYYYEPY</sequence>
<feature type="compositionally biased region" description="Polar residues" evidence="1">
    <location>
        <begin position="146"/>
        <end position="171"/>
    </location>
</feature>
<feature type="region of interest" description="Disordered" evidence="1">
    <location>
        <begin position="26"/>
        <end position="210"/>
    </location>
</feature>
<feature type="chain" id="PRO_5010515141" evidence="2">
    <location>
        <begin position="29"/>
        <end position="380"/>
    </location>
</feature>
<feature type="compositionally biased region" description="Basic and acidic residues" evidence="1">
    <location>
        <begin position="31"/>
        <end position="53"/>
    </location>
</feature>
<evidence type="ECO:0000313" key="5">
    <source>
        <dbReference type="Proteomes" id="UP000023772"/>
    </source>
</evidence>
<evidence type="ECO:0000256" key="2">
    <source>
        <dbReference type="SAM" id="SignalP"/>
    </source>
</evidence>
<protein>
    <submittedName>
        <fullName evidence="4">Uncharacterized protein</fullName>
    </submittedName>
</protein>
<gene>
    <name evidence="3" type="ORF">FH5T_12165</name>
    <name evidence="4" type="ORF">SAMN05444285_1185</name>
</gene>
<dbReference type="HOGENOM" id="CLU_727112_0_0_10"/>
<dbReference type="Proteomes" id="UP000181981">
    <property type="component" value="Unassembled WGS sequence"/>
</dbReference>
<feature type="compositionally biased region" description="Polar residues" evidence="1">
    <location>
        <begin position="54"/>
        <end position="65"/>
    </location>
</feature>
<feature type="signal peptide" evidence="2">
    <location>
        <begin position="1"/>
        <end position="28"/>
    </location>
</feature>
<evidence type="ECO:0000313" key="3">
    <source>
        <dbReference type="EMBL" id="AHW61964.1"/>
    </source>
</evidence>
<evidence type="ECO:0000313" key="6">
    <source>
        <dbReference type="Proteomes" id="UP000181981"/>
    </source>
</evidence>
<dbReference type="RefSeq" id="WP_038558645.1">
    <property type="nucleotide sequence ID" value="NZ_FOHT01000018.1"/>
</dbReference>
<feature type="compositionally biased region" description="Basic and acidic residues" evidence="1">
    <location>
        <begin position="172"/>
        <end position="189"/>
    </location>
</feature>
<dbReference type="EMBL" id="CP007451">
    <property type="protein sequence ID" value="AHW61964.1"/>
    <property type="molecule type" value="Genomic_DNA"/>
</dbReference>
<proteinExistence type="predicted"/>
<keyword evidence="5" id="KW-1185">Reference proteome</keyword>
<dbReference type="KEGG" id="dori:FH5T_12165"/>
<feature type="compositionally biased region" description="Polar residues" evidence="1">
    <location>
        <begin position="190"/>
        <end position="210"/>
    </location>
</feature>
<dbReference type="AlphaFoldDB" id="X5DL41"/>
<name>X5DL41_9BACT</name>
<dbReference type="OrthoDB" id="1122251at2"/>
<organism evidence="4 6">
    <name type="scientific">Draconibacterium orientale</name>
    <dbReference type="NCBI Taxonomy" id="1168034"/>
    <lineage>
        <taxon>Bacteria</taxon>
        <taxon>Pseudomonadati</taxon>
        <taxon>Bacteroidota</taxon>
        <taxon>Bacteroidia</taxon>
        <taxon>Marinilabiliales</taxon>
        <taxon>Prolixibacteraceae</taxon>
        <taxon>Draconibacterium</taxon>
    </lineage>
</organism>
<keyword evidence="2" id="KW-0732">Signal</keyword>
<dbReference type="STRING" id="1168034.FH5T_12165"/>
<reference evidence="4 6" key="2">
    <citation type="submission" date="2016-10" db="EMBL/GenBank/DDBJ databases">
        <authorList>
            <person name="de Groot N.N."/>
        </authorList>
    </citation>
    <scope>NUCLEOTIDE SEQUENCE [LARGE SCALE GENOMIC DNA]</scope>
    <source>
        <strain evidence="4 6">DSM 25947</strain>
    </source>
</reference>
<evidence type="ECO:0000313" key="4">
    <source>
        <dbReference type="EMBL" id="SET61851.1"/>
    </source>
</evidence>